<organism evidence="3 4">
    <name type="scientific">Sesamum alatum</name>
    <dbReference type="NCBI Taxonomy" id="300844"/>
    <lineage>
        <taxon>Eukaryota</taxon>
        <taxon>Viridiplantae</taxon>
        <taxon>Streptophyta</taxon>
        <taxon>Embryophyta</taxon>
        <taxon>Tracheophyta</taxon>
        <taxon>Spermatophyta</taxon>
        <taxon>Magnoliopsida</taxon>
        <taxon>eudicotyledons</taxon>
        <taxon>Gunneridae</taxon>
        <taxon>Pentapetalae</taxon>
        <taxon>asterids</taxon>
        <taxon>lamiids</taxon>
        <taxon>Lamiales</taxon>
        <taxon>Pedaliaceae</taxon>
        <taxon>Sesamum</taxon>
    </lineage>
</organism>
<reference evidence="3" key="2">
    <citation type="journal article" date="2024" name="Plant">
        <title>Genomic evolution and insights into agronomic trait innovations of Sesamum species.</title>
        <authorList>
            <person name="Miao H."/>
            <person name="Wang L."/>
            <person name="Qu L."/>
            <person name="Liu H."/>
            <person name="Sun Y."/>
            <person name="Le M."/>
            <person name="Wang Q."/>
            <person name="Wei S."/>
            <person name="Zheng Y."/>
            <person name="Lin W."/>
            <person name="Duan Y."/>
            <person name="Cao H."/>
            <person name="Xiong S."/>
            <person name="Wang X."/>
            <person name="Wei L."/>
            <person name="Li C."/>
            <person name="Ma Q."/>
            <person name="Ju M."/>
            <person name="Zhao R."/>
            <person name="Li G."/>
            <person name="Mu C."/>
            <person name="Tian Q."/>
            <person name="Mei H."/>
            <person name="Zhang T."/>
            <person name="Gao T."/>
            <person name="Zhang H."/>
        </authorList>
    </citation>
    <scope>NUCLEOTIDE SEQUENCE</scope>
    <source>
        <strain evidence="3">3651</strain>
    </source>
</reference>
<accession>A0AAE1XZB8</accession>
<sequence>MADRSSFPYSEDSHREERSWHTTFKSVHVKAKSSAKHLRIGSIQPSGKQKYPIELITVGMEGLQILKPMAAPQGMPSNGISEKPILQNGLPESEKATVERCRGVNVSVDVVTSDEDIDDATVKWVVDKFKFSVKEPIEAVVKKDELQYLALLFKSEVDSMGRIAAGVLRILKLEGTIGSAAISQLSNLGSESFDRIFTPENLSRRSSASTLGLSPSSNVALGNWNPGVESTLASLEEAVSDSKTKCAALAELSSSESSAEYLDNVKQLSEKLESMQRLLNQFKTQF</sequence>
<keyword evidence="1" id="KW-0175">Coiled coil</keyword>
<proteinExistence type="predicted"/>
<evidence type="ECO:0000313" key="3">
    <source>
        <dbReference type="EMBL" id="KAK4420729.1"/>
    </source>
</evidence>
<dbReference type="PANTHER" id="PTHR22774:SF11">
    <property type="entry name" value="CHOREIN N-TERMINAL DOMAIN-CONTAINING PROTEIN"/>
    <property type="match status" value="1"/>
</dbReference>
<comment type="caution">
    <text evidence="3">The sequence shown here is derived from an EMBL/GenBank/DDBJ whole genome shotgun (WGS) entry which is preliminary data.</text>
</comment>
<protein>
    <submittedName>
        <fullName evidence="3">Uncharacterized protein</fullName>
    </submittedName>
</protein>
<evidence type="ECO:0000256" key="1">
    <source>
        <dbReference type="SAM" id="Coils"/>
    </source>
</evidence>
<feature type="coiled-coil region" evidence="1">
    <location>
        <begin position="258"/>
        <end position="285"/>
    </location>
</feature>
<dbReference type="EMBL" id="JACGWO010000008">
    <property type="protein sequence ID" value="KAK4420729.1"/>
    <property type="molecule type" value="Genomic_DNA"/>
</dbReference>
<feature type="compositionally biased region" description="Basic and acidic residues" evidence="2">
    <location>
        <begin position="11"/>
        <end position="20"/>
    </location>
</feature>
<dbReference type="AlphaFoldDB" id="A0AAE1XZB8"/>
<dbReference type="InterPro" id="IPR026728">
    <property type="entry name" value="BLTP3A/B"/>
</dbReference>
<dbReference type="Proteomes" id="UP001293254">
    <property type="component" value="Unassembled WGS sequence"/>
</dbReference>
<keyword evidence="4" id="KW-1185">Reference proteome</keyword>
<dbReference type="PANTHER" id="PTHR22774">
    <property type="entry name" value="CHOREIN N-TERMINAL DOMAIN-CONTAINING PROTEIN"/>
    <property type="match status" value="1"/>
</dbReference>
<evidence type="ECO:0000256" key="2">
    <source>
        <dbReference type="SAM" id="MobiDB-lite"/>
    </source>
</evidence>
<name>A0AAE1XZB8_9LAMI</name>
<reference evidence="3" key="1">
    <citation type="submission" date="2020-06" db="EMBL/GenBank/DDBJ databases">
        <authorList>
            <person name="Li T."/>
            <person name="Hu X."/>
            <person name="Zhang T."/>
            <person name="Song X."/>
            <person name="Zhang H."/>
            <person name="Dai N."/>
            <person name="Sheng W."/>
            <person name="Hou X."/>
            <person name="Wei L."/>
        </authorList>
    </citation>
    <scope>NUCLEOTIDE SEQUENCE</scope>
    <source>
        <strain evidence="3">3651</strain>
        <tissue evidence="3">Leaf</tissue>
    </source>
</reference>
<feature type="region of interest" description="Disordered" evidence="2">
    <location>
        <begin position="1"/>
        <end position="22"/>
    </location>
</feature>
<gene>
    <name evidence="3" type="ORF">Salat_2023400</name>
</gene>
<evidence type="ECO:0000313" key="4">
    <source>
        <dbReference type="Proteomes" id="UP001293254"/>
    </source>
</evidence>